<dbReference type="PANTHER" id="PTHR43400">
    <property type="entry name" value="FUMARATE REDUCTASE"/>
    <property type="match status" value="1"/>
</dbReference>
<dbReference type="EMBL" id="JAVRRT010000003">
    <property type="protein sequence ID" value="KAK5173803.1"/>
    <property type="molecule type" value="Genomic_DNA"/>
</dbReference>
<dbReference type="AlphaFoldDB" id="A0AAV9PM79"/>
<dbReference type="InterPro" id="IPR050315">
    <property type="entry name" value="FAD-oxidoreductase_2"/>
</dbReference>
<keyword evidence="3" id="KW-0274">FAD</keyword>
<dbReference type="Pfam" id="PF00890">
    <property type="entry name" value="FAD_binding_2"/>
    <property type="match status" value="1"/>
</dbReference>
<dbReference type="InterPro" id="IPR036188">
    <property type="entry name" value="FAD/NAD-bd_sf"/>
</dbReference>
<proteinExistence type="predicted"/>
<reference evidence="6 7" key="1">
    <citation type="submission" date="2023-08" db="EMBL/GenBank/DDBJ databases">
        <title>Black Yeasts Isolated from many extreme environments.</title>
        <authorList>
            <person name="Coleine C."/>
            <person name="Stajich J.E."/>
            <person name="Selbmann L."/>
        </authorList>
    </citation>
    <scope>NUCLEOTIDE SEQUENCE [LARGE SCALE GENOMIC DNA]</scope>
    <source>
        <strain evidence="6 7">CCFEE 5935</strain>
    </source>
</reference>
<dbReference type="NCBIfam" id="NF006130">
    <property type="entry name" value="PRK08274.1"/>
    <property type="match status" value="1"/>
</dbReference>
<dbReference type="InterPro" id="IPR003953">
    <property type="entry name" value="FAD-dep_OxRdtase_2_FAD-bd"/>
</dbReference>
<evidence type="ECO:0000256" key="4">
    <source>
        <dbReference type="ARBA" id="ARBA00023002"/>
    </source>
</evidence>
<dbReference type="PANTHER" id="PTHR43400:SF7">
    <property type="entry name" value="FAD-DEPENDENT OXIDOREDUCTASE 2 FAD BINDING DOMAIN-CONTAINING PROTEIN"/>
    <property type="match status" value="1"/>
</dbReference>
<dbReference type="GO" id="GO:0016491">
    <property type="term" value="F:oxidoreductase activity"/>
    <property type="evidence" value="ECO:0007669"/>
    <property type="project" value="UniProtKB-KW"/>
</dbReference>
<evidence type="ECO:0000259" key="5">
    <source>
        <dbReference type="Pfam" id="PF00890"/>
    </source>
</evidence>
<name>A0AAV9PM79_9PEZI</name>
<feature type="domain" description="FAD-dependent oxidoreductase 2 FAD-binding" evidence="5">
    <location>
        <begin position="48"/>
        <end position="535"/>
    </location>
</feature>
<protein>
    <recommendedName>
        <fullName evidence="5">FAD-dependent oxidoreductase 2 FAD-binding domain-containing protein</fullName>
    </recommendedName>
</protein>
<evidence type="ECO:0000313" key="7">
    <source>
        <dbReference type="Proteomes" id="UP001337655"/>
    </source>
</evidence>
<dbReference type="GeneID" id="89923831"/>
<comment type="caution">
    <text evidence="6">The sequence shown here is derived from an EMBL/GenBank/DDBJ whole genome shotgun (WGS) entry which is preliminary data.</text>
</comment>
<dbReference type="RefSeq" id="XP_064662498.1">
    <property type="nucleotide sequence ID" value="XM_064799743.1"/>
</dbReference>
<dbReference type="SUPFAM" id="SSF51905">
    <property type="entry name" value="FAD/NAD(P)-binding domain"/>
    <property type="match status" value="1"/>
</dbReference>
<dbReference type="Gene3D" id="3.90.700.10">
    <property type="entry name" value="Succinate dehydrogenase/fumarate reductase flavoprotein, catalytic domain"/>
    <property type="match status" value="1"/>
</dbReference>
<accession>A0AAV9PM79</accession>
<evidence type="ECO:0000256" key="1">
    <source>
        <dbReference type="ARBA" id="ARBA00001974"/>
    </source>
</evidence>
<dbReference type="Proteomes" id="UP001337655">
    <property type="component" value="Unassembled WGS sequence"/>
</dbReference>
<dbReference type="SUPFAM" id="SSF56425">
    <property type="entry name" value="Succinate dehydrogenase/fumarate reductase flavoprotein, catalytic domain"/>
    <property type="match status" value="1"/>
</dbReference>
<keyword evidence="2" id="KW-0285">Flavoprotein</keyword>
<keyword evidence="4" id="KW-0560">Oxidoreductase</keyword>
<organism evidence="6 7">
    <name type="scientific">Saxophila tyrrhenica</name>
    <dbReference type="NCBI Taxonomy" id="1690608"/>
    <lineage>
        <taxon>Eukaryota</taxon>
        <taxon>Fungi</taxon>
        <taxon>Dikarya</taxon>
        <taxon>Ascomycota</taxon>
        <taxon>Pezizomycotina</taxon>
        <taxon>Dothideomycetes</taxon>
        <taxon>Dothideomycetidae</taxon>
        <taxon>Mycosphaerellales</taxon>
        <taxon>Extremaceae</taxon>
        <taxon>Saxophila</taxon>
    </lineage>
</organism>
<comment type="cofactor">
    <cofactor evidence="1">
        <name>FAD</name>
        <dbReference type="ChEBI" id="CHEBI:57692"/>
    </cofactor>
</comment>
<evidence type="ECO:0000256" key="3">
    <source>
        <dbReference type="ARBA" id="ARBA00022827"/>
    </source>
</evidence>
<dbReference type="InterPro" id="IPR027477">
    <property type="entry name" value="Succ_DH/fumarate_Rdtase_cat_sf"/>
</dbReference>
<evidence type="ECO:0000256" key="2">
    <source>
        <dbReference type="ARBA" id="ARBA00022630"/>
    </source>
</evidence>
<evidence type="ECO:0000313" key="6">
    <source>
        <dbReference type="EMBL" id="KAK5173803.1"/>
    </source>
</evidence>
<dbReference type="Gene3D" id="3.50.50.60">
    <property type="entry name" value="FAD/NAD(P)-binding domain"/>
    <property type="match status" value="1"/>
</dbReference>
<sequence length="564" mass="61406">MLYGPSWEQLHENRFHSRVNHHAVTDLASHFAGRTSLPDLPIQEDSCDVLVIGGGNAGFSAAVSAAEAGAKRVVIIDKCPEDWAGGNSYFTAGAMRTVHGGLDDLLPIVNNVDSELAKNIDLDPYTKENFQGDMERICLGRSNPRLRDILINESNDAIKWLAKKGVRYQLSFNRQAFLVDGRYKFWGGLHLKTEEGGKGLIEDHKKIARSHNIQVFFSTAATALHKDSKTGGVTSVSIEQNGKPSNIKAKAVIMAAGGFESNPRMRSQYLGPGWDLAYVRGTPYNTGDLLEMAQRDVSAKQAGHWSGCHCTCWDAHAPADTGDRYISNEFTKSGYPLGVMVNNAGERFVDEGIDFRNYTYAIFGRAILGQPGGVAFQVWDSRTIPWLRSEEYRDEVVKKISGNTIEELAQNCAKEGLQNQKKFVDTLKTFNEAVYAQMDEHPDRKWDPAVQDGMSTQASTSKLTLAKSNWALPIDKAPFLAVKVTGGITFTFGGLAVNPESTAVISSMTQKEIPGLFCVGEMLGGLFYSNYPGGSGLTSGAVFGRRAGASAARLVAGSDTQAKL</sequence>
<gene>
    <name evidence="6" type="ORF">LTR77_002484</name>
</gene>
<keyword evidence="7" id="KW-1185">Reference proteome</keyword>